<dbReference type="InterPro" id="IPR027417">
    <property type="entry name" value="P-loop_NTPase"/>
</dbReference>
<dbReference type="GO" id="GO:0005524">
    <property type="term" value="F:ATP binding"/>
    <property type="evidence" value="ECO:0007669"/>
    <property type="project" value="UniProtKB-KW"/>
</dbReference>
<dbReference type="AlphaFoldDB" id="A0A2U1MF36"/>
<keyword evidence="2" id="KW-0067">ATP-binding</keyword>
<accession>A0A2U1MF36</accession>
<evidence type="ECO:0000256" key="1">
    <source>
        <dbReference type="ARBA" id="ARBA00022741"/>
    </source>
</evidence>
<dbReference type="EMBL" id="PKPP01005522">
    <property type="protein sequence ID" value="PWA59826.1"/>
    <property type="molecule type" value="Genomic_DNA"/>
</dbReference>
<gene>
    <name evidence="5" type="ORF">CTI12_AA385790</name>
</gene>
<sequence>MLIGRTINCFGTSTKVIASLQHCVLNCTGASFDYREDRYHGYDMGGREIERALLFQASFAIDVLTFKLTGHLLPNKAIDLMDDACANMRVQLDSQPEEIDNLERKIMQLEVKLHALEKEKEFSTLWDIKATPTFLFLKDGYQFDKLVGDNKPELLKKINGIVDSESGRHM</sequence>
<dbReference type="Pfam" id="PF17871">
    <property type="entry name" value="AAA_lid_9"/>
    <property type="match status" value="1"/>
</dbReference>
<evidence type="ECO:0000313" key="5">
    <source>
        <dbReference type="EMBL" id="PWA59826.1"/>
    </source>
</evidence>
<dbReference type="OrthoDB" id="1736960at2759"/>
<organism evidence="5 6">
    <name type="scientific">Artemisia annua</name>
    <name type="common">Sweet wormwood</name>
    <dbReference type="NCBI Taxonomy" id="35608"/>
    <lineage>
        <taxon>Eukaryota</taxon>
        <taxon>Viridiplantae</taxon>
        <taxon>Streptophyta</taxon>
        <taxon>Embryophyta</taxon>
        <taxon>Tracheophyta</taxon>
        <taxon>Spermatophyta</taxon>
        <taxon>Magnoliopsida</taxon>
        <taxon>eudicotyledons</taxon>
        <taxon>Gunneridae</taxon>
        <taxon>Pentapetalae</taxon>
        <taxon>asterids</taxon>
        <taxon>campanulids</taxon>
        <taxon>Asterales</taxon>
        <taxon>Asteraceae</taxon>
        <taxon>Asteroideae</taxon>
        <taxon>Anthemideae</taxon>
        <taxon>Artemisiinae</taxon>
        <taxon>Artemisia</taxon>
    </lineage>
</organism>
<feature type="domain" description="ClpA/ClpB AAA lid" evidence="4">
    <location>
        <begin position="69"/>
        <end position="125"/>
    </location>
</feature>
<dbReference type="STRING" id="35608.A0A2U1MF36"/>
<dbReference type="SUPFAM" id="SSF52833">
    <property type="entry name" value="Thioredoxin-like"/>
    <property type="match status" value="1"/>
</dbReference>
<keyword evidence="1" id="KW-0547">Nucleotide-binding</keyword>
<evidence type="ECO:0000313" key="6">
    <source>
        <dbReference type="Proteomes" id="UP000245207"/>
    </source>
</evidence>
<dbReference type="InterPro" id="IPR036249">
    <property type="entry name" value="Thioredoxin-like_sf"/>
</dbReference>
<comment type="caution">
    <text evidence="5">The sequence shown here is derived from an EMBL/GenBank/DDBJ whole genome shotgun (WGS) entry which is preliminary data.</text>
</comment>
<dbReference type="InterPro" id="IPR041546">
    <property type="entry name" value="ClpA/ClpB_AAA_lid"/>
</dbReference>
<dbReference type="Gene3D" id="3.40.50.300">
    <property type="entry name" value="P-loop containing nucleotide triphosphate hydrolases"/>
    <property type="match status" value="1"/>
</dbReference>
<keyword evidence="6" id="KW-1185">Reference proteome</keyword>
<proteinExistence type="predicted"/>
<feature type="coiled-coil region" evidence="3">
    <location>
        <begin position="92"/>
        <end position="119"/>
    </location>
</feature>
<evidence type="ECO:0000259" key="4">
    <source>
        <dbReference type="Pfam" id="PF17871"/>
    </source>
</evidence>
<dbReference type="CDD" id="cd02947">
    <property type="entry name" value="TRX_family"/>
    <property type="match status" value="1"/>
</dbReference>
<evidence type="ECO:0000256" key="3">
    <source>
        <dbReference type="SAM" id="Coils"/>
    </source>
</evidence>
<name>A0A2U1MF36_ARTAN</name>
<dbReference type="Proteomes" id="UP000245207">
    <property type="component" value="Unassembled WGS sequence"/>
</dbReference>
<evidence type="ECO:0000256" key="2">
    <source>
        <dbReference type="ARBA" id="ARBA00022840"/>
    </source>
</evidence>
<reference evidence="5 6" key="1">
    <citation type="journal article" date="2018" name="Mol. Plant">
        <title>The genome of Artemisia annua provides insight into the evolution of Asteraceae family and artemisinin biosynthesis.</title>
        <authorList>
            <person name="Shen Q."/>
            <person name="Zhang L."/>
            <person name="Liao Z."/>
            <person name="Wang S."/>
            <person name="Yan T."/>
            <person name="Shi P."/>
            <person name="Liu M."/>
            <person name="Fu X."/>
            <person name="Pan Q."/>
            <person name="Wang Y."/>
            <person name="Lv Z."/>
            <person name="Lu X."/>
            <person name="Zhang F."/>
            <person name="Jiang W."/>
            <person name="Ma Y."/>
            <person name="Chen M."/>
            <person name="Hao X."/>
            <person name="Li L."/>
            <person name="Tang Y."/>
            <person name="Lv G."/>
            <person name="Zhou Y."/>
            <person name="Sun X."/>
            <person name="Brodelius P.E."/>
            <person name="Rose J.K.C."/>
            <person name="Tang K."/>
        </authorList>
    </citation>
    <scope>NUCLEOTIDE SEQUENCE [LARGE SCALE GENOMIC DNA]</scope>
    <source>
        <strain evidence="6">cv. Huhao1</strain>
        <tissue evidence="5">Leaf</tissue>
    </source>
</reference>
<protein>
    <submittedName>
        <fullName evidence="5">Chaperone protein ClpB</fullName>
    </submittedName>
</protein>
<keyword evidence="3" id="KW-0175">Coiled coil</keyword>